<proteinExistence type="predicted"/>
<organism evidence="6 7">
    <name type="scientific">Hoeflea halophila</name>
    <dbReference type="NCBI Taxonomy" id="714899"/>
    <lineage>
        <taxon>Bacteria</taxon>
        <taxon>Pseudomonadati</taxon>
        <taxon>Pseudomonadota</taxon>
        <taxon>Alphaproteobacteria</taxon>
        <taxon>Hyphomicrobiales</taxon>
        <taxon>Rhizobiaceae</taxon>
        <taxon>Hoeflea</taxon>
    </lineage>
</organism>
<dbReference type="InterPro" id="IPR009056">
    <property type="entry name" value="Cyt_c-like_dom"/>
</dbReference>
<protein>
    <submittedName>
        <fullName evidence="6">Cbb3-type cytochrome c oxidase subunit III</fullName>
    </submittedName>
</protein>
<dbReference type="GO" id="GO:0046872">
    <property type="term" value="F:metal ion binding"/>
    <property type="evidence" value="ECO:0007669"/>
    <property type="project" value="UniProtKB-KW"/>
</dbReference>
<dbReference type="EMBL" id="OCPC01000002">
    <property type="protein sequence ID" value="SOE17216.1"/>
    <property type="molecule type" value="Genomic_DNA"/>
</dbReference>
<feature type="domain" description="Cytochrome c" evidence="5">
    <location>
        <begin position="45"/>
        <end position="131"/>
    </location>
</feature>
<name>A0A286IC39_9HYPH</name>
<evidence type="ECO:0000313" key="6">
    <source>
        <dbReference type="EMBL" id="SOE17216.1"/>
    </source>
</evidence>
<dbReference type="RefSeq" id="WP_210421515.1">
    <property type="nucleotide sequence ID" value="NZ_OCPC01000002.1"/>
</dbReference>
<dbReference type="Gene3D" id="1.10.760.10">
    <property type="entry name" value="Cytochrome c-like domain"/>
    <property type="match status" value="1"/>
</dbReference>
<keyword evidence="2 4" id="KW-0479">Metal-binding</keyword>
<dbReference type="PROSITE" id="PS51007">
    <property type="entry name" value="CYTC"/>
    <property type="match status" value="1"/>
</dbReference>
<dbReference type="Pfam" id="PF13442">
    <property type="entry name" value="Cytochrome_CBB3"/>
    <property type="match status" value="1"/>
</dbReference>
<evidence type="ECO:0000259" key="5">
    <source>
        <dbReference type="PROSITE" id="PS51007"/>
    </source>
</evidence>
<dbReference type="AlphaFoldDB" id="A0A286IC39"/>
<keyword evidence="1 4" id="KW-0349">Heme</keyword>
<evidence type="ECO:0000256" key="2">
    <source>
        <dbReference type="ARBA" id="ARBA00022723"/>
    </source>
</evidence>
<dbReference type="SUPFAM" id="SSF46626">
    <property type="entry name" value="Cytochrome c"/>
    <property type="match status" value="1"/>
</dbReference>
<dbReference type="InterPro" id="IPR036909">
    <property type="entry name" value="Cyt_c-like_dom_sf"/>
</dbReference>
<dbReference type="Proteomes" id="UP000219465">
    <property type="component" value="Unassembled WGS sequence"/>
</dbReference>
<accession>A0A286IC39</accession>
<evidence type="ECO:0000256" key="1">
    <source>
        <dbReference type="ARBA" id="ARBA00022617"/>
    </source>
</evidence>
<sequence length="137" mass="14843">MNMRKVAIAVAVLGAGILLYRVLVPSDPVATGAVLAHVQVPDLPPVAREGEERFNQWCSSCHGPNAAGQDGIAPPLIHRIYEPNHHGDASFHLAAKNGVRAHHWQFGNMPPVEGITNAELDSIVVYIRELQRANGVY</sequence>
<keyword evidence="7" id="KW-1185">Reference proteome</keyword>
<evidence type="ECO:0000256" key="4">
    <source>
        <dbReference type="PROSITE-ProRule" id="PRU00433"/>
    </source>
</evidence>
<evidence type="ECO:0000256" key="3">
    <source>
        <dbReference type="ARBA" id="ARBA00023004"/>
    </source>
</evidence>
<reference evidence="7" key="1">
    <citation type="submission" date="2017-08" db="EMBL/GenBank/DDBJ databases">
        <authorList>
            <person name="Varghese N."/>
            <person name="Submissions S."/>
        </authorList>
    </citation>
    <scope>NUCLEOTIDE SEQUENCE [LARGE SCALE GENOMIC DNA]</scope>
    <source>
        <strain evidence="7">KCTC 23107</strain>
    </source>
</reference>
<gene>
    <name evidence="6" type="ORF">SAMN05877838_2109</name>
</gene>
<evidence type="ECO:0000313" key="7">
    <source>
        <dbReference type="Proteomes" id="UP000219465"/>
    </source>
</evidence>
<dbReference type="GO" id="GO:0009055">
    <property type="term" value="F:electron transfer activity"/>
    <property type="evidence" value="ECO:0007669"/>
    <property type="project" value="InterPro"/>
</dbReference>
<keyword evidence="3 4" id="KW-0408">Iron</keyword>
<dbReference type="GO" id="GO:0020037">
    <property type="term" value="F:heme binding"/>
    <property type="evidence" value="ECO:0007669"/>
    <property type="project" value="InterPro"/>
</dbReference>